<name>A0A8X7WB44_BRACI</name>
<dbReference type="PANTHER" id="PTHR33738:SF23">
    <property type="entry name" value="PLANT_PROTEIN"/>
    <property type="match status" value="1"/>
</dbReference>
<dbReference type="PANTHER" id="PTHR33738">
    <property type="entry name" value="EMB|CAB82975.1"/>
    <property type="match status" value="1"/>
</dbReference>
<organism evidence="2 3">
    <name type="scientific">Brassica carinata</name>
    <name type="common">Ethiopian mustard</name>
    <name type="synonym">Abyssinian cabbage</name>
    <dbReference type="NCBI Taxonomy" id="52824"/>
    <lineage>
        <taxon>Eukaryota</taxon>
        <taxon>Viridiplantae</taxon>
        <taxon>Streptophyta</taxon>
        <taxon>Embryophyta</taxon>
        <taxon>Tracheophyta</taxon>
        <taxon>Spermatophyta</taxon>
        <taxon>Magnoliopsida</taxon>
        <taxon>eudicotyledons</taxon>
        <taxon>Gunneridae</taxon>
        <taxon>Pentapetalae</taxon>
        <taxon>rosids</taxon>
        <taxon>malvids</taxon>
        <taxon>Brassicales</taxon>
        <taxon>Brassicaceae</taxon>
        <taxon>Brassiceae</taxon>
        <taxon>Brassica</taxon>
    </lineage>
</organism>
<evidence type="ECO:0000256" key="1">
    <source>
        <dbReference type="SAM" id="MobiDB-lite"/>
    </source>
</evidence>
<feature type="compositionally biased region" description="Low complexity" evidence="1">
    <location>
        <begin position="8"/>
        <end position="18"/>
    </location>
</feature>
<keyword evidence="3" id="KW-1185">Reference proteome</keyword>
<feature type="compositionally biased region" description="Basic and acidic residues" evidence="1">
    <location>
        <begin position="73"/>
        <end position="87"/>
    </location>
</feature>
<evidence type="ECO:0000313" key="3">
    <source>
        <dbReference type="Proteomes" id="UP000886595"/>
    </source>
</evidence>
<dbReference type="Proteomes" id="UP000886595">
    <property type="component" value="Unassembled WGS sequence"/>
</dbReference>
<feature type="region of interest" description="Disordered" evidence="1">
    <location>
        <begin position="1"/>
        <end position="99"/>
    </location>
</feature>
<dbReference type="OrthoDB" id="1423981at2759"/>
<comment type="caution">
    <text evidence="2">The sequence shown here is derived from an EMBL/GenBank/DDBJ whole genome shotgun (WGS) entry which is preliminary data.</text>
</comment>
<sequence length="166" mass="18453">MDKKKLVSGSSSSSSSSSFDHLFGPRNSSSSSSSTTGLFQSIFPPPATGAQADLANRNGAAKYEHPNFGISYERGEMRKNKEKKNYQNEETQPPCNLSSSIYYGGQENYPSSTPPQSTNNPDAGCLIWMSVRFFGFLVFRFIKNIYHIKTISILVRFGIKRLNQCI</sequence>
<dbReference type="EMBL" id="JAAMPC010000002">
    <property type="protein sequence ID" value="KAG2326351.1"/>
    <property type="molecule type" value="Genomic_DNA"/>
</dbReference>
<dbReference type="AlphaFoldDB" id="A0A8X7WB44"/>
<reference evidence="2 3" key="1">
    <citation type="submission" date="2020-02" db="EMBL/GenBank/DDBJ databases">
        <authorList>
            <person name="Ma Q."/>
            <person name="Huang Y."/>
            <person name="Song X."/>
            <person name="Pei D."/>
        </authorList>
    </citation>
    <scope>NUCLEOTIDE SEQUENCE [LARGE SCALE GENOMIC DNA]</scope>
    <source>
        <strain evidence="2">Sxm20200214</strain>
        <tissue evidence="2">Leaf</tissue>
    </source>
</reference>
<evidence type="ECO:0000313" key="2">
    <source>
        <dbReference type="EMBL" id="KAG2326351.1"/>
    </source>
</evidence>
<accession>A0A8X7WB44</accession>
<gene>
    <name evidence="2" type="ORF">Bca52824_009079</name>
</gene>
<protein>
    <submittedName>
        <fullName evidence="2">Uncharacterized protein</fullName>
    </submittedName>
</protein>
<proteinExistence type="predicted"/>